<name>I0HQ29_RUBGI</name>
<dbReference type="PANTHER" id="PTHR35340:SF10">
    <property type="entry name" value="CYTOPLASMIC PROTEIN"/>
    <property type="match status" value="1"/>
</dbReference>
<dbReference type="RefSeq" id="WP_014427980.1">
    <property type="nucleotide sequence ID" value="NC_017075.1"/>
</dbReference>
<dbReference type="InterPro" id="IPR053143">
    <property type="entry name" value="Arylsulfate_ST"/>
</dbReference>
<dbReference type="KEGG" id="rge:RGE_17750"/>
<keyword evidence="2" id="KW-1185">Reference proteome</keyword>
<dbReference type="Pfam" id="PF05935">
    <property type="entry name" value="Arylsulfotrans"/>
    <property type="match status" value="1"/>
</dbReference>
<dbReference type="GO" id="GO:0004062">
    <property type="term" value="F:aryl sulfotransferase activity"/>
    <property type="evidence" value="ECO:0007669"/>
    <property type="project" value="InterPro"/>
</dbReference>
<dbReference type="PANTHER" id="PTHR35340">
    <property type="entry name" value="PQQ ENZYME REPEAT PROTEIN-RELATED"/>
    <property type="match status" value="1"/>
</dbReference>
<dbReference type="HOGENOM" id="CLU_539466_0_0_4"/>
<dbReference type="PROSITE" id="PS51257">
    <property type="entry name" value="PROKAR_LIPOPROTEIN"/>
    <property type="match status" value="1"/>
</dbReference>
<accession>I0HQ29</accession>
<evidence type="ECO:0000313" key="2">
    <source>
        <dbReference type="Proteomes" id="UP000007883"/>
    </source>
</evidence>
<proteinExistence type="predicted"/>
<organism evidence="1 2">
    <name type="scientific">Rubrivivax gelatinosus (strain NBRC 100245 / IL144)</name>
    <dbReference type="NCBI Taxonomy" id="983917"/>
    <lineage>
        <taxon>Bacteria</taxon>
        <taxon>Pseudomonadati</taxon>
        <taxon>Pseudomonadota</taxon>
        <taxon>Betaproteobacteria</taxon>
        <taxon>Burkholderiales</taxon>
        <taxon>Sphaerotilaceae</taxon>
        <taxon>Rubrivivax</taxon>
    </lineage>
</organism>
<dbReference type="EMBL" id="AP012320">
    <property type="protein sequence ID" value="BAL95116.1"/>
    <property type="molecule type" value="Genomic_DNA"/>
</dbReference>
<protein>
    <submittedName>
        <fullName evidence="1">Uncharacterized protein</fullName>
    </submittedName>
</protein>
<gene>
    <name evidence="1" type="ordered locus">RGE_17750</name>
</gene>
<dbReference type="Proteomes" id="UP000007883">
    <property type="component" value="Chromosome"/>
</dbReference>
<sequence length="511" mass="55816">MHHIQRRIYGLVAAWVAVGFMLSGCFGGDALSYADQSKLTISTSSAGPSPFIQNVEFTGLQLGRIALISFTIRPHSGSASKPVNVTQYKSHLVSKGYLSSDAKSMQVPVFGLYAGGTNTVDFSVEFEDGSRLAFTKELTTAAYVDPLAIYDRLQVLKTRAAGDQIGFDYFALQSGSGTPAIYDTDGQLRWVGVPPVVNAAHSVFKAGGFVIGGSDGISSMMLTRLELDGTSTSKLLVAPPYINFHHNLDFGKFGYLAEFDALINGVNYIETNLAEIADDGSVISNWDLGKIIGDFMTQYGDDATQFVRPGVDWFHMNAALYDPQDDSVVVSSRENFLIKLGYKTKEIIWIFGDPTKYWYTFPSLRSKALVLTAGGLYPIGQHGINISPDKYLLLFNNGLQSAQQPVGAPAGESRNYSAVVSYKIDNANRTATENWRFDYDKSILSDICSNSQQVLDGSVFVNYASASNRTKSRLVGLNPQHQVVFDFELPTTLCQTSYHGTVVPLEALTLR</sequence>
<reference evidence="1 2" key="1">
    <citation type="journal article" date="2012" name="J. Bacteriol.">
        <title>Complete genome sequence of phototrophic betaproteobacterium Rubrivivax gelatinosus IL144.</title>
        <authorList>
            <person name="Nagashima S."/>
            <person name="Kamimura A."/>
            <person name="Shimizu T."/>
            <person name="Nakamura-isaki S."/>
            <person name="Aono E."/>
            <person name="Sakamoto K."/>
            <person name="Ichikawa N."/>
            <person name="Nakazawa H."/>
            <person name="Sekine M."/>
            <person name="Yamazaki S."/>
            <person name="Fujita N."/>
            <person name="Shimada K."/>
            <person name="Hanada S."/>
            <person name="Nagashima K.V.P."/>
        </authorList>
    </citation>
    <scope>NUCLEOTIDE SEQUENCE [LARGE SCALE GENOMIC DNA]</scope>
    <source>
        <strain evidence="2">NBRC 100245 / IL144</strain>
    </source>
</reference>
<dbReference type="InterPro" id="IPR010262">
    <property type="entry name" value="Arylsulfotransferase_bact"/>
</dbReference>
<evidence type="ECO:0000313" key="1">
    <source>
        <dbReference type="EMBL" id="BAL95116.1"/>
    </source>
</evidence>
<dbReference type="AlphaFoldDB" id="I0HQ29"/>